<organism evidence="2 3">
    <name type="scientific">Mugilogobius chulae</name>
    <name type="common">yellowstripe goby</name>
    <dbReference type="NCBI Taxonomy" id="88201"/>
    <lineage>
        <taxon>Eukaryota</taxon>
        <taxon>Metazoa</taxon>
        <taxon>Chordata</taxon>
        <taxon>Craniata</taxon>
        <taxon>Vertebrata</taxon>
        <taxon>Euteleostomi</taxon>
        <taxon>Actinopterygii</taxon>
        <taxon>Neopterygii</taxon>
        <taxon>Teleostei</taxon>
        <taxon>Neoteleostei</taxon>
        <taxon>Acanthomorphata</taxon>
        <taxon>Gobiaria</taxon>
        <taxon>Gobiiformes</taxon>
        <taxon>Gobioidei</taxon>
        <taxon>Gobiidae</taxon>
        <taxon>Gobionellinae</taxon>
        <taxon>Mugilogobius</taxon>
    </lineage>
</organism>
<accession>A0AAW0NIF5</accession>
<keyword evidence="3" id="KW-1185">Reference proteome</keyword>
<reference evidence="3" key="1">
    <citation type="submission" date="2024-04" db="EMBL/GenBank/DDBJ databases">
        <title>Salinicola lusitanus LLJ914,a marine bacterium isolated from the Okinawa Trough.</title>
        <authorList>
            <person name="Li J."/>
        </authorList>
    </citation>
    <scope>NUCLEOTIDE SEQUENCE [LARGE SCALE GENOMIC DNA]</scope>
</reference>
<evidence type="ECO:0000313" key="3">
    <source>
        <dbReference type="Proteomes" id="UP001460270"/>
    </source>
</evidence>
<dbReference type="GO" id="GO:0001940">
    <property type="term" value="C:male pronucleus"/>
    <property type="evidence" value="ECO:0007669"/>
    <property type="project" value="TreeGrafter"/>
</dbReference>
<protein>
    <submittedName>
        <fullName evidence="2">Uncharacterized protein</fullName>
    </submittedName>
</protein>
<dbReference type="GO" id="GO:0042585">
    <property type="term" value="C:germinal vesicle"/>
    <property type="evidence" value="ECO:0007669"/>
    <property type="project" value="TreeGrafter"/>
</dbReference>
<dbReference type="EMBL" id="JBBPFD010000013">
    <property type="protein sequence ID" value="KAK7901520.1"/>
    <property type="molecule type" value="Genomic_DNA"/>
</dbReference>
<evidence type="ECO:0000313" key="2">
    <source>
        <dbReference type="EMBL" id="KAK7901520.1"/>
    </source>
</evidence>
<evidence type="ECO:0000256" key="1">
    <source>
        <dbReference type="SAM" id="MobiDB-lite"/>
    </source>
</evidence>
<dbReference type="GO" id="GO:0003682">
    <property type="term" value="F:chromatin binding"/>
    <property type="evidence" value="ECO:0007669"/>
    <property type="project" value="TreeGrafter"/>
</dbReference>
<sequence length="142" mass="16243">MSTQESSVSRGASGADKAHHRPDQCGRGSWWLETLKDTPLPGHYPIRDFLEESELNPVQRTYGFKGLGRRGRLGVNEKEMYCFPSLRIHRLHTRSTKTKRDILFQNCPRPENVTLGVRDKDLQISPCHYEVAAKPVEKIPCK</sequence>
<dbReference type="GO" id="GO:0044727">
    <property type="term" value="P:epigenetic programing of male pronucleus"/>
    <property type="evidence" value="ECO:0007669"/>
    <property type="project" value="TreeGrafter"/>
</dbReference>
<comment type="caution">
    <text evidence="2">The sequence shown here is derived from an EMBL/GenBank/DDBJ whole genome shotgun (WGS) entry which is preliminary data.</text>
</comment>
<dbReference type="PANTHER" id="PTHR35678:SF1">
    <property type="entry name" value="PROTEIN STPG4"/>
    <property type="match status" value="1"/>
</dbReference>
<dbReference type="Proteomes" id="UP001460270">
    <property type="component" value="Unassembled WGS sequence"/>
</dbReference>
<feature type="region of interest" description="Disordered" evidence="1">
    <location>
        <begin position="1"/>
        <end position="23"/>
    </location>
</feature>
<proteinExistence type="predicted"/>
<dbReference type="AlphaFoldDB" id="A0AAW0NIF5"/>
<dbReference type="GO" id="GO:0042393">
    <property type="term" value="F:histone binding"/>
    <property type="evidence" value="ECO:0007669"/>
    <property type="project" value="TreeGrafter"/>
</dbReference>
<feature type="compositionally biased region" description="Polar residues" evidence="1">
    <location>
        <begin position="1"/>
        <end position="10"/>
    </location>
</feature>
<gene>
    <name evidence="2" type="ORF">WMY93_018289</name>
</gene>
<dbReference type="GO" id="GO:0001939">
    <property type="term" value="C:female pronucleus"/>
    <property type="evidence" value="ECO:0007669"/>
    <property type="project" value="TreeGrafter"/>
</dbReference>
<dbReference type="PANTHER" id="PTHR35678">
    <property type="entry name" value="PROTEIN STPG4"/>
    <property type="match status" value="1"/>
</dbReference>
<name>A0AAW0NIF5_9GOBI</name>